<evidence type="ECO:0000256" key="4">
    <source>
        <dbReference type="ARBA" id="ARBA00022714"/>
    </source>
</evidence>
<dbReference type="InterPro" id="IPR050353">
    <property type="entry name" value="PyrK_electron_transfer"/>
</dbReference>
<dbReference type="PANTHER" id="PTHR43513">
    <property type="entry name" value="DIHYDROOROTATE DEHYDROGENASE B (NAD(+)), ELECTRON TRANSFER SUBUNIT"/>
    <property type="match status" value="1"/>
</dbReference>
<gene>
    <name evidence="13" type="ORF">NA23_04115</name>
</gene>
<feature type="binding site" evidence="11">
    <location>
        <position position="222"/>
    </location>
    <ligand>
        <name>[2Fe-2S] cluster</name>
        <dbReference type="ChEBI" id="CHEBI:190135"/>
    </ligand>
</feature>
<dbReference type="PIRSF" id="PIRSF006816">
    <property type="entry name" value="Cyc3_hyd_g"/>
    <property type="match status" value="1"/>
</dbReference>
<feature type="binding site" evidence="11">
    <location>
        <position position="210"/>
    </location>
    <ligand>
        <name>[2Fe-2S] cluster</name>
        <dbReference type="ChEBI" id="CHEBI:190135"/>
    </ligand>
</feature>
<evidence type="ECO:0000256" key="11">
    <source>
        <dbReference type="PIRSR" id="PIRSR006816-2"/>
    </source>
</evidence>
<evidence type="ECO:0000256" key="10">
    <source>
        <dbReference type="ARBA" id="ARBA00034078"/>
    </source>
</evidence>
<dbReference type="InterPro" id="IPR017938">
    <property type="entry name" value="Riboflavin_synthase-like_b-brl"/>
</dbReference>
<proteinExistence type="inferred from homology"/>
<dbReference type="EMBL" id="CP014334">
    <property type="protein sequence ID" value="AMW32553.1"/>
    <property type="molecule type" value="Genomic_DNA"/>
</dbReference>
<dbReference type="InterPro" id="IPR019480">
    <property type="entry name" value="Dihydroorotate_DH_Fe-S-bd"/>
</dbReference>
<name>A0AAI8CJG8_FERIS</name>
<dbReference type="GO" id="GO:0006221">
    <property type="term" value="P:pyrimidine nucleotide biosynthetic process"/>
    <property type="evidence" value="ECO:0007669"/>
    <property type="project" value="InterPro"/>
</dbReference>
<dbReference type="AlphaFoldDB" id="A0AAI8CJG8"/>
<evidence type="ECO:0000313" key="13">
    <source>
        <dbReference type="EMBL" id="AMW32553.1"/>
    </source>
</evidence>
<keyword evidence="3" id="KW-0285">Flavoprotein</keyword>
<keyword evidence="8 11" id="KW-0408">Iron</keyword>
<keyword evidence="6" id="KW-0274">FAD</keyword>
<dbReference type="SUPFAM" id="SSF63380">
    <property type="entry name" value="Riboflavin synthase domain-like"/>
    <property type="match status" value="1"/>
</dbReference>
<evidence type="ECO:0000256" key="2">
    <source>
        <dbReference type="ARBA" id="ARBA00022448"/>
    </source>
</evidence>
<dbReference type="Gene3D" id="2.40.30.10">
    <property type="entry name" value="Translation factors"/>
    <property type="match status" value="1"/>
</dbReference>
<keyword evidence="4 11" id="KW-0001">2Fe-2S</keyword>
<protein>
    <submittedName>
        <fullName evidence="13">Oxidoreductase</fullName>
    </submittedName>
</protein>
<keyword evidence="14" id="KW-1185">Reference proteome</keyword>
<keyword evidence="9 11" id="KW-0411">Iron-sulfur</keyword>
<feature type="domain" description="Dihydroorotate dehydrogenase electron transfer subunit iron-sulphur cluster binding" evidence="12">
    <location>
        <begin position="197"/>
        <end position="233"/>
    </location>
</feature>
<feature type="binding site" evidence="11">
    <location>
        <position position="202"/>
    </location>
    <ligand>
        <name>[2Fe-2S] cluster</name>
        <dbReference type="ChEBI" id="CHEBI:190135"/>
    </ligand>
</feature>
<reference evidence="13 14" key="1">
    <citation type="journal article" date="2015" name="Stand. Genomic Sci.">
        <title>Genome sequence of a native-feather degrading extremely thermophilic Eubacterium, Fervidobacterium islandicum AW-1.</title>
        <authorList>
            <person name="Lee Y.J."/>
            <person name="Jeong H."/>
            <person name="Park G.S."/>
            <person name="Kwak Y."/>
            <person name="Lee S.J."/>
            <person name="Lee S.J."/>
            <person name="Park M.K."/>
            <person name="Kim J.Y."/>
            <person name="Kang H.K."/>
            <person name="Shin J.H."/>
            <person name="Lee D.W."/>
        </authorList>
    </citation>
    <scope>NUCLEOTIDE SEQUENCE [LARGE SCALE GENOMIC DNA]</scope>
    <source>
        <strain evidence="13 14">AW-1</strain>
    </source>
</reference>
<dbReference type="RefSeq" id="WP_052107035.1">
    <property type="nucleotide sequence ID" value="NZ_CP014334.2"/>
</dbReference>
<dbReference type="KEGG" id="fia:NA23_04115"/>
<comment type="cofactor">
    <cofactor evidence="11">
        <name>[2Fe-2S] cluster</name>
        <dbReference type="ChEBI" id="CHEBI:190135"/>
    </cofactor>
    <text evidence="11">Binds 1 [2Fe-2S] cluster per subunit.</text>
</comment>
<keyword evidence="7" id="KW-0249">Electron transport</keyword>
<organism evidence="13 14">
    <name type="scientific">Fervidobacterium islandicum</name>
    <dbReference type="NCBI Taxonomy" id="2423"/>
    <lineage>
        <taxon>Bacteria</taxon>
        <taxon>Thermotogati</taxon>
        <taxon>Thermotogota</taxon>
        <taxon>Thermotogae</taxon>
        <taxon>Thermotogales</taxon>
        <taxon>Fervidobacteriaceae</taxon>
        <taxon>Fervidobacterium</taxon>
    </lineage>
</organism>
<dbReference type="InterPro" id="IPR037117">
    <property type="entry name" value="Dihydroorotate_DH_ele_sf"/>
</dbReference>
<dbReference type="InterPro" id="IPR039261">
    <property type="entry name" value="FNR_nucleotide-bd"/>
</dbReference>
<dbReference type="InterPro" id="IPR012165">
    <property type="entry name" value="Cyt_c3_hydrogenase_gsu"/>
</dbReference>
<accession>A0AAI8CJG8</accession>
<evidence type="ECO:0000256" key="9">
    <source>
        <dbReference type="ARBA" id="ARBA00023014"/>
    </source>
</evidence>
<evidence type="ECO:0000256" key="8">
    <source>
        <dbReference type="ARBA" id="ARBA00023004"/>
    </source>
</evidence>
<comment type="cofactor">
    <cofactor evidence="10">
        <name>[2Fe-2S] cluster</name>
        <dbReference type="ChEBI" id="CHEBI:190135"/>
    </cofactor>
</comment>
<dbReference type="Gene3D" id="2.10.240.10">
    <property type="entry name" value="Dihydroorotate dehydrogenase, electron transfer subunit"/>
    <property type="match status" value="1"/>
</dbReference>
<dbReference type="GO" id="GO:0050660">
    <property type="term" value="F:flavin adenine dinucleotide binding"/>
    <property type="evidence" value="ECO:0007669"/>
    <property type="project" value="InterPro"/>
</dbReference>
<evidence type="ECO:0000256" key="1">
    <source>
        <dbReference type="ARBA" id="ARBA00006422"/>
    </source>
</evidence>
<dbReference type="Proteomes" id="UP000093740">
    <property type="component" value="Chromosome"/>
</dbReference>
<evidence type="ECO:0000256" key="5">
    <source>
        <dbReference type="ARBA" id="ARBA00022723"/>
    </source>
</evidence>
<evidence type="ECO:0000313" key="14">
    <source>
        <dbReference type="Proteomes" id="UP000093740"/>
    </source>
</evidence>
<keyword evidence="5 11" id="KW-0479">Metal-binding</keyword>
<dbReference type="GO" id="GO:0051537">
    <property type="term" value="F:2 iron, 2 sulfur cluster binding"/>
    <property type="evidence" value="ECO:0007669"/>
    <property type="project" value="UniProtKB-KW"/>
</dbReference>
<comment type="similarity">
    <text evidence="1">Belongs to the PyrK family.</text>
</comment>
<dbReference type="Pfam" id="PF10418">
    <property type="entry name" value="DHODB_Fe-S_bind"/>
    <property type="match status" value="1"/>
</dbReference>
<evidence type="ECO:0000256" key="7">
    <source>
        <dbReference type="ARBA" id="ARBA00022982"/>
    </source>
</evidence>
<feature type="binding site" evidence="11">
    <location>
        <position position="207"/>
    </location>
    <ligand>
        <name>[2Fe-2S] cluster</name>
        <dbReference type="ChEBI" id="CHEBI:190135"/>
    </ligand>
</feature>
<dbReference type="PANTHER" id="PTHR43513:SF3">
    <property type="entry name" value="DIHYDROOROTATE DEHYDROGENASE B (NAD(+)), ELECTRON TRANSFER SUBUNIT-RELATED"/>
    <property type="match status" value="1"/>
</dbReference>
<keyword evidence="2" id="KW-0813">Transport</keyword>
<evidence type="ECO:0000259" key="12">
    <source>
        <dbReference type="Pfam" id="PF10418"/>
    </source>
</evidence>
<evidence type="ECO:0000256" key="3">
    <source>
        <dbReference type="ARBA" id="ARBA00022630"/>
    </source>
</evidence>
<dbReference type="GO" id="GO:0046872">
    <property type="term" value="F:metal ion binding"/>
    <property type="evidence" value="ECO:0007669"/>
    <property type="project" value="UniProtKB-KW"/>
</dbReference>
<evidence type="ECO:0000256" key="6">
    <source>
        <dbReference type="ARBA" id="ARBA00022827"/>
    </source>
</evidence>
<sequence>MASFSIKNVKYNAYLLTKKSTIEITDRTYLISFQEDLEFSPGQFCMVNVDGAGLTRKPFTLGRIEGTVAISVKIAGKGSEYIVKTSERLNVLAPLGNAFVPENRNGAVVVAPSCLAEGLHLSEHFKIPLFVASKSALSREITSQFELNTVVGNDGYLRLLEELNNSRFDWIFVSGSRIMEELAVRNMPNKLVYVSLNEYMACGIGACKGCAVETMNGIKHACTDGPVFRGDEIWARH</sequence>
<dbReference type="SUPFAM" id="SSF52343">
    <property type="entry name" value="Ferredoxin reductase-like, C-terminal NADP-linked domain"/>
    <property type="match status" value="1"/>
</dbReference>